<sequence>MSLGVAVSAKPAAEPAATFIALAQRELLDVVPDANRAAWLASTHATPDTERLNARLSTEAGLVALRLARQADAYRGQGLAPDQAQSLLLLRTRIENPVPEDPAAAADTATLRARLMAANAVRSVRVNDTTFRSYGALRDAMERSDDPARLVALWSTWAGTGGVMKADYAAFVARTNEGARALGFADTGALWRAANDTPGLETQAETARVWAQIAPFYRLVHCYVRKRLNATYGDRVQPRTGPIRIDLTRNPVGMFWRGLTAMTSPWPDGSQAVDAAVDARLRQQSLSGVQMASLAEDFYVSLGYPKLPESFWQRSMLEKPADRVVDCSGSATHIEGRDVRLKFCATSDLTALRTMVHEVGHVYYALSYADQPLLFQNGANDAFHEALADFPVMSMTPAYFQRVGLLDPGIGNSANVELRQLWERTLERLPLLAYAVAFEQWRWDVFAGRTQPADYNRQWWRLVADVQGLAPPTPRPDDGFDAAAVPHLANNMPYNRYFFANVLQHQFLARACTTMGWQGPLHRCSIYGKTQIGARMRAVAALGASVPWPQALDTFGIEGRYDAAPLLAYYQPLVPWLKAQTKGEQCGW</sequence>
<proteinExistence type="predicted"/>
<name>A0A7G5IDW7_9SPHN</name>
<evidence type="ECO:0000256" key="6">
    <source>
        <dbReference type="PIRSR" id="PIRSR601548-2"/>
    </source>
</evidence>
<dbReference type="EMBL" id="CP059851">
    <property type="protein sequence ID" value="QMW21559.1"/>
    <property type="molecule type" value="Genomic_DNA"/>
</dbReference>
<feature type="binding site" evidence="7">
    <location>
        <position position="385"/>
    </location>
    <ligand>
        <name>Zn(2+)</name>
        <dbReference type="ChEBI" id="CHEBI:29105"/>
        <label>1</label>
        <note>catalytic</note>
    </ligand>
</feature>
<feature type="binding site" evidence="6">
    <location>
        <position position="496"/>
    </location>
    <ligand>
        <name>chloride</name>
        <dbReference type="ChEBI" id="CHEBI:17996"/>
        <label>1</label>
    </ligand>
</feature>
<feature type="binding site" evidence="10">
    <location>
        <position position="357"/>
    </location>
    <ligand>
        <name>Zn(2+)</name>
        <dbReference type="ChEBI" id="CHEBI:29105"/>
        <label>2</label>
        <note>catalytic</note>
    </ligand>
</feature>
<feature type="binding site" evidence="7">
    <location>
        <position position="361"/>
    </location>
    <ligand>
        <name>Zn(2+)</name>
        <dbReference type="ChEBI" id="CHEBI:29105"/>
        <label>1</label>
        <note>catalytic</note>
    </ligand>
</feature>
<accession>A0A7G5IDW7</accession>
<keyword evidence="2 8" id="KW-1015">Disulfide bond</keyword>
<reference evidence="11 12" key="1">
    <citation type="submission" date="2020-07" db="EMBL/GenBank/DDBJ databases">
        <title>Complete genome sequence for Sandaracinobacter sp. M6.</title>
        <authorList>
            <person name="Tang Y."/>
            <person name="Liu Q."/>
            <person name="Guo Z."/>
            <person name="Lei P."/>
            <person name="Huang B."/>
        </authorList>
    </citation>
    <scope>NUCLEOTIDE SEQUENCE [LARGE SCALE GENOMIC DNA]</scope>
    <source>
        <strain evidence="11 12">M6</strain>
    </source>
</reference>
<gene>
    <name evidence="11" type="ORF">H3309_08985</name>
</gene>
<dbReference type="RefSeq" id="WP_182294408.1">
    <property type="nucleotide sequence ID" value="NZ_CP059851.1"/>
</dbReference>
<evidence type="ECO:0000313" key="12">
    <source>
        <dbReference type="Proteomes" id="UP000515292"/>
    </source>
</evidence>
<evidence type="ECO:0000256" key="8">
    <source>
        <dbReference type="PIRSR" id="PIRSR601548-4"/>
    </source>
</evidence>
<feature type="binding site" evidence="10">
    <location>
        <position position="361"/>
    </location>
    <ligand>
        <name>Zn(2+)</name>
        <dbReference type="ChEBI" id="CHEBI:29105"/>
        <label>2</label>
        <note>catalytic</note>
    </ligand>
</feature>
<dbReference type="PANTHER" id="PTHR10514:SF27">
    <property type="entry name" value="ANGIOTENSIN-CONVERTING ENZYME"/>
    <property type="match status" value="1"/>
</dbReference>
<dbReference type="PANTHER" id="PTHR10514">
    <property type="entry name" value="ANGIOTENSIN-CONVERTING ENZYME"/>
    <property type="match status" value="1"/>
</dbReference>
<evidence type="ECO:0000256" key="5">
    <source>
        <dbReference type="PIRSR" id="PIRSR601548-10"/>
    </source>
</evidence>
<keyword evidence="7" id="KW-0862">Zinc</keyword>
<dbReference type="InterPro" id="IPR001548">
    <property type="entry name" value="Peptidase_M2"/>
</dbReference>
<keyword evidence="7" id="KW-0479">Metal-binding</keyword>
<dbReference type="Proteomes" id="UP000515292">
    <property type="component" value="Chromosome"/>
</dbReference>
<dbReference type="GO" id="GO:0016020">
    <property type="term" value="C:membrane"/>
    <property type="evidence" value="ECO:0007669"/>
    <property type="project" value="InterPro"/>
</dbReference>
<dbReference type="SUPFAM" id="SSF55486">
    <property type="entry name" value="Metalloproteases ('zincins'), catalytic domain"/>
    <property type="match status" value="1"/>
</dbReference>
<dbReference type="Pfam" id="PF01401">
    <property type="entry name" value="Peptidase_M2"/>
    <property type="match status" value="1"/>
</dbReference>
<dbReference type="Gene3D" id="1.10.1370.30">
    <property type="match status" value="1"/>
</dbReference>
<feature type="binding site" evidence="7">
    <location>
        <position position="357"/>
    </location>
    <ligand>
        <name>Zn(2+)</name>
        <dbReference type="ChEBI" id="CHEBI:29105"/>
        <label>1</label>
        <note>catalytic</note>
    </ligand>
</feature>
<dbReference type="KEGG" id="sand:H3309_08985"/>
<dbReference type="GO" id="GO:0008237">
    <property type="term" value="F:metallopeptidase activity"/>
    <property type="evidence" value="ECO:0007669"/>
    <property type="project" value="InterPro"/>
</dbReference>
<dbReference type="GO" id="GO:0008241">
    <property type="term" value="F:peptidyl-dipeptidase activity"/>
    <property type="evidence" value="ECO:0007669"/>
    <property type="project" value="InterPro"/>
</dbReference>
<feature type="disulfide bond" evidence="8">
    <location>
        <begin position="512"/>
        <end position="524"/>
    </location>
</feature>
<feature type="active site" description="Proton donor 2" evidence="9">
    <location>
        <position position="487"/>
    </location>
</feature>
<protein>
    <submittedName>
        <fullName evidence="11">M2 family metallopeptidase</fullName>
    </submittedName>
</protein>
<organism evidence="11 12">
    <name type="scientific">Sandaracinobacteroides saxicola</name>
    <dbReference type="NCBI Taxonomy" id="2759707"/>
    <lineage>
        <taxon>Bacteria</taxon>
        <taxon>Pseudomonadati</taxon>
        <taxon>Pseudomonadota</taxon>
        <taxon>Alphaproteobacteria</taxon>
        <taxon>Sphingomonadales</taxon>
        <taxon>Sphingosinicellaceae</taxon>
        <taxon>Sandaracinobacteroides</taxon>
    </lineage>
</organism>
<evidence type="ECO:0000256" key="10">
    <source>
        <dbReference type="PIRSR" id="PIRSR601548-8"/>
    </source>
</evidence>
<feature type="binding site" evidence="10">
    <location>
        <position position="385"/>
    </location>
    <ligand>
        <name>Zn(2+)</name>
        <dbReference type="ChEBI" id="CHEBI:29105"/>
        <label>2</label>
        <note>catalytic</note>
    </ligand>
</feature>
<dbReference type="GO" id="GO:0006508">
    <property type="term" value="P:proteolysis"/>
    <property type="evidence" value="ECO:0007669"/>
    <property type="project" value="InterPro"/>
</dbReference>
<evidence type="ECO:0000256" key="9">
    <source>
        <dbReference type="PIRSR" id="PIRSR601548-6"/>
    </source>
</evidence>
<dbReference type="CDD" id="cd06461">
    <property type="entry name" value="M2_ACE"/>
    <property type="match status" value="1"/>
</dbReference>
<evidence type="ECO:0000256" key="2">
    <source>
        <dbReference type="ARBA" id="ARBA00023157"/>
    </source>
</evidence>
<keyword evidence="3 5" id="KW-0325">Glycoprotein</keyword>
<feature type="active site" description="Proton donor 1" evidence="4">
    <location>
        <position position="487"/>
    </location>
</feature>
<evidence type="ECO:0000256" key="3">
    <source>
        <dbReference type="ARBA" id="ARBA00023180"/>
    </source>
</evidence>
<feature type="active site" description="Proton acceptor 2" evidence="9">
    <location>
        <position position="358"/>
    </location>
</feature>
<feature type="disulfide bond" evidence="8">
    <location>
        <begin position="327"/>
        <end position="344"/>
    </location>
</feature>
<keyword evidence="1" id="KW-0732">Signal</keyword>
<feature type="active site" description="Proton acceptor 1" evidence="4">
    <location>
        <position position="358"/>
    </location>
</feature>
<evidence type="ECO:0000256" key="1">
    <source>
        <dbReference type="ARBA" id="ARBA00022729"/>
    </source>
</evidence>
<feature type="glycosylation site" description="N-linked (GlcNAc...) asparagine; partial" evidence="5">
    <location>
        <position position="127"/>
    </location>
</feature>
<keyword evidence="12" id="KW-1185">Reference proteome</keyword>
<dbReference type="PROSITE" id="PS52011">
    <property type="entry name" value="PEPTIDASE_M2"/>
    <property type="match status" value="1"/>
</dbReference>
<evidence type="ECO:0000256" key="4">
    <source>
        <dbReference type="PIRSR" id="PIRSR601548-1"/>
    </source>
</evidence>
<evidence type="ECO:0000313" key="11">
    <source>
        <dbReference type="EMBL" id="QMW21559.1"/>
    </source>
</evidence>
<dbReference type="AlphaFoldDB" id="A0A7G5IDW7"/>
<dbReference type="PRINTS" id="PR00791">
    <property type="entry name" value="PEPDIPTASEA"/>
</dbReference>
<evidence type="ECO:0000256" key="7">
    <source>
        <dbReference type="PIRSR" id="PIRSR601548-3"/>
    </source>
</evidence>